<evidence type="ECO:0000313" key="1">
    <source>
        <dbReference type="EMBL" id="TWT72641.1"/>
    </source>
</evidence>
<comment type="caution">
    <text evidence="1">The sequence shown here is derived from an EMBL/GenBank/DDBJ whole genome shotgun (WGS) entry which is preliminary data.</text>
</comment>
<dbReference type="InterPro" id="IPR035944">
    <property type="entry name" value="YfbM-like_sf"/>
</dbReference>
<dbReference type="InterPro" id="IPR015068">
    <property type="entry name" value="DUF1877"/>
</dbReference>
<gene>
    <name evidence="1" type="ORF">Pan14r_49610</name>
</gene>
<accession>A0A5C5YDW4</accession>
<dbReference type="Proteomes" id="UP000317238">
    <property type="component" value="Unassembled WGS sequence"/>
</dbReference>
<dbReference type="Gene3D" id="3.40.1760.10">
    <property type="entry name" value="YfbM-like super family"/>
    <property type="match status" value="1"/>
</dbReference>
<dbReference type="AlphaFoldDB" id="A0A5C5YDW4"/>
<evidence type="ECO:0000313" key="2">
    <source>
        <dbReference type="Proteomes" id="UP000317238"/>
    </source>
</evidence>
<dbReference type="Pfam" id="PF08974">
    <property type="entry name" value="DUF1877"/>
    <property type="match status" value="1"/>
</dbReference>
<keyword evidence="2" id="KW-1185">Reference proteome</keyword>
<dbReference type="EMBL" id="SJPL01000001">
    <property type="protein sequence ID" value="TWT72641.1"/>
    <property type="molecule type" value="Genomic_DNA"/>
</dbReference>
<proteinExistence type="predicted"/>
<evidence type="ECO:0008006" key="3">
    <source>
        <dbReference type="Google" id="ProtNLM"/>
    </source>
</evidence>
<organism evidence="1 2">
    <name type="scientific">Crateriforma conspicua</name>
    <dbReference type="NCBI Taxonomy" id="2527996"/>
    <lineage>
        <taxon>Bacteria</taxon>
        <taxon>Pseudomonadati</taxon>
        <taxon>Planctomycetota</taxon>
        <taxon>Planctomycetia</taxon>
        <taxon>Planctomycetales</taxon>
        <taxon>Planctomycetaceae</taxon>
        <taxon>Crateriforma</taxon>
    </lineage>
</organism>
<dbReference type="SUPFAM" id="SSF111069">
    <property type="entry name" value="Hypothetical protein yfbM"/>
    <property type="match status" value="1"/>
</dbReference>
<sequence>MIGNFLQVTPQQLQELIASPETIDDLLYPEDEDSGIDIDKAWHGIHFMLTGEQYDGTPPFSDVIFATSTVGDDVGYGPARYLTAPEVSAVADALREVPRDDFAKRYDAAALTANDIYPQIWSGDEDLDYLLSWYDTLRDYYLDAASKGNAMLQYLN</sequence>
<reference evidence="1 2" key="1">
    <citation type="submission" date="2019-02" db="EMBL/GenBank/DDBJ databases">
        <title>Deep-cultivation of Planctomycetes and their phenomic and genomic characterization uncovers novel biology.</title>
        <authorList>
            <person name="Wiegand S."/>
            <person name="Jogler M."/>
            <person name="Boedeker C."/>
            <person name="Pinto D."/>
            <person name="Vollmers J."/>
            <person name="Rivas-Marin E."/>
            <person name="Kohn T."/>
            <person name="Peeters S.H."/>
            <person name="Heuer A."/>
            <person name="Rast P."/>
            <person name="Oberbeckmann S."/>
            <person name="Bunk B."/>
            <person name="Jeske O."/>
            <person name="Meyerdierks A."/>
            <person name="Storesund J.E."/>
            <person name="Kallscheuer N."/>
            <person name="Luecker S."/>
            <person name="Lage O.M."/>
            <person name="Pohl T."/>
            <person name="Merkel B.J."/>
            <person name="Hornburger P."/>
            <person name="Mueller R.-W."/>
            <person name="Bruemmer F."/>
            <person name="Labrenz M."/>
            <person name="Spormann A.M."/>
            <person name="Op Den Camp H."/>
            <person name="Overmann J."/>
            <person name="Amann R."/>
            <person name="Jetten M.S.M."/>
            <person name="Mascher T."/>
            <person name="Medema M.H."/>
            <person name="Devos D.P."/>
            <person name="Kaster A.-K."/>
            <person name="Ovreas L."/>
            <person name="Rohde M."/>
            <person name="Galperin M.Y."/>
            <person name="Jogler C."/>
        </authorList>
    </citation>
    <scope>NUCLEOTIDE SEQUENCE [LARGE SCALE GENOMIC DNA]</scope>
    <source>
        <strain evidence="1 2">Pan14r</strain>
    </source>
</reference>
<protein>
    <recommendedName>
        <fullName evidence="3">DUF1877 domain-containing protein</fullName>
    </recommendedName>
</protein>
<name>A0A5C5YDW4_9PLAN</name>